<feature type="domain" description="Multidrug resistance protein MdtA-like C-terminal permuted SH3" evidence="5">
    <location>
        <begin position="286"/>
        <end position="341"/>
    </location>
</feature>
<feature type="coiled-coil region" evidence="2">
    <location>
        <begin position="91"/>
        <end position="163"/>
    </location>
</feature>
<evidence type="ECO:0000256" key="2">
    <source>
        <dbReference type="SAM" id="Coils"/>
    </source>
</evidence>
<accession>A0ABW4Y7K8</accession>
<feature type="chain" id="PRO_5045222263" evidence="3">
    <location>
        <begin position="23"/>
        <end position="366"/>
    </location>
</feature>
<dbReference type="EMBL" id="JBHUHX010000021">
    <property type="protein sequence ID" value="MFD2112162.1"/>
    <property type="molecule type" value="Genomic_DNA"/>
</dbReference>
<feature type="domain" description="Multidrug resistance protein MdtA-like alpha-helical hairpin" evidence="4">
    <location>
        <begin position="92"/>
        <end position="160"/>
    </location>
</feature>
<evidence type="ECO:0000256" key="3">
    <source>
        <dbReference type="SAM" id="SignalP"/>
    </source>
</evidence>
<dbReference type="InterPro" id="IPR006143">
    <property type="entry name" value="RND_pump_MFP"/>
</dbReference>
<sequence>MRSIKYLAVLAASLTFGVQPFAAEPLETALASYHTLPREYRLDGIVEAVNRTTVSAQTQGQVQEIFYDVDDFVEKNALLARLKDTEHRARVSQAAADLKSATARLQQAKDEHERVAGLYRKKNVSDSAMDKATADLASAQAALDAAAARLEEAREQLAYTEIRAPYSGIVTHRHVELGEIASPGSPIMSGISLDELRVTVDVPQSIIPAIRRSHSDAEPKPLARVYLSEGEMIETSKVTVFPYADLGSNTFKVRIDLPTQSGDRLRALFPGMFVKTSFIVGEKSELTVPRKAVVHRSEVTGVYVVGADGRVHFRQVRLGRALPDAYVVLAGLTADERVALDPIAAGVLLKEQAQMRIDAAGESGHD</sequence>
<name>A0ABW4Y7K8_9GAMM</name>
<evidence type="ECO:0000313" key="7">
    <source>
        <dbReference type="Proteomes" id="UP001597337"/>
    </source>
</evidence>
<keyword evidence="2" id="KW-0175">Coiled coil</keyword>
<comment type="similarity">
    <text evidence="1">Belongs to the membrane fusion protein (MFP) (TC 8.A.1) family.</text>
</comment>
<dbReference type="Proteomes" id="UP001597337">
    <property type="component" value="Unassembled WGS sequence"/>
</dbReference>
<dbReference type="PANTHER" id="PTHR30469">
    <property type="entry name" value="MULTIDRUG RESISTANCE PROTEIN MDTA"/>
    <property type="match status" value="1"/>
</dbReference>
<dbReference type="PANTHER" id="PTHR30469:SF18">
    <property type="entry name" value="RESISTANCE-NODULATION-CELL DIVISION (RND) EFFLUX MEMBRANE FUSION PROTEIN-RELATED"/>
    <property type="match status" value="1"/>
</dbReference>
<dbReference type="Pfam" id="PF25876">
    <property type="entry name" value="HH_MFP_RND"/>
    <property type="match status" value="1"/>
</dbReference>
<evidence type="ECO:0000313" key="6">
    <source>
        <dbReference type="EMBL" id="MFD2112162.1"/>
    </source>
</evidence>
<reference evidence="7" key="1">
    <citation type="journal article" date="2019" name="Int. J. Syst. Evol. Microbiol.">
        <title>The Global Catalogue of Microorganisms (GCM) 10K type strain sequencing project: providing services to taxonomists for standard genome sequencing and annotation.</title>
        <authorList>
            <consortium name="The Broad Institute Genomics Platform"/>
            <consortium name="The Broad Institute Genome Sequencing Center for Infectious Disease"/>
            <person name="Wu L."/>
            <person name="Ma J."/>
        </authorList>
    </citation>
    <scope>NUCLEOTIDE SEQUENCE [LARGE SCALE GENOMIC DNA]</scope>
    <source>
        <strain evidence="7">KACC 12597</strain>
    </source>
</reference>
<dbReference type="Gene3D" id="2.40.420.20">
    <property type="match status" value="1"/>
</dbReference>
<dbReference type="InterPro" id="IPR058627">
    <property type="entry name" value="MdtA-like_C"/>
</dbReference>
<dbReference type="InterPro" id="IPR058624">
    <property type="entry name" value="MdtA-like_HH"/>
</dbReference>
<protein>
    <submittedName>
        <fullName evidence="6">Efflux RND transporter periplasmic adaptor subunit</fullName>
    </submittedName>
</protein>
<evidence type="ECO:0000256" key="1">
    <source>
        <dbReference type="ARBA" id="ARBA00009477"/>
    </source>
</evidence>
<dbReference type="SUPFAM" id="SSF111369">
    <property type="entry name" value="HlyD-like secretion proteins"/>
    <property type="match status" value="1"/>
</dbReference>
<proteinExistence type="inferred from homology"/>
<evidence type="ECO:0000259" key="5">
    <source>
        <dbReference type="Pfam" id="PF25967"/>
    </source>
</evidence>
<dbReference type="NCBIfam" id="TIGR01730">
    <property type="entry name" value="RND_mfp"/>
    <property type="match status" value="1"/>
</dbReference>
<dbReference type="Pfam" id="PF25967">
    <property type="entry name" value="RND-MFP_C"/>
    <property type="match status" value="1"/>
</dbReference>
<feature type="signal peptide" evidence="3">
    <location>
        <begin position="1"/>
        <end position="22"/>
    </location>
</feature>
<keyword evidence="7" id="KW-1185">Reference proteome</keyword>
<dbReference type="Gene3D" id="2.40.30.170">
    <property type="match status" value="1"/>
</dbReference>
<comment type="caution">
    <text evidence="6">The sequence shown here is derived from an EMBL/GenBank/DDBJ whole genome shotgun (WGS) entry which is preliminary data.</text>
</comment>
<keyword evidence="3" id="KW-0732">Signal</keyword>
<dbReference type="Gene3D" id="1.10.287.470">
    <property type="entry name" value="Helix hairpin bin"/>
    <property type="match status" value="1"/>
</dbReference>
<organism evidence="6 7">
    <name type="scientific">Thiorhodococcus fuscus</name>
    <dbReference type="NCBI Taxonomy" id="527200"/>
    <lineage>
        <taxon>Bacteria</taxon>
        <taxon>Pseudomonadati</taxon>
        <taxon>Pseudomonadota</taxon>
        <taxon>Gammaproteobacteria</taxon>
        <taxon>Chromatiales</taxon>
        <taxon>Chromatiaceae</taxon>
        <taxon>Thiorhodococcus</taxon>
    </lineage>
</organism>
<dbReference type="Gene3D" id="2.40.50.100">
    <property type="match status" value="1"/>
</dbReference>
<evidence type="ECO:0000259" key="4">
    <source>
        <dbReference type="Pfam" id="PF25876"/>
    </source>
</evidence>
<gene>
    <name evidence="6" type="ORF">ACFSJC_09965</name>
</gene>
<dbReference type="RefSeq" id="WP_386026223.1">
    <property type="nucleotide sequence ID" value="NZ_JBHUHX010000021.1"/>
</dbReference>